<dbReference type="AlphaFoldDB" id="A0AAV8V7R5"/>
<name>A0AAV8V7R5_9CUCU</name>
<dbReference type="InterPro" id="IPR001179">
    <property type="entry name" value="PPIase_FKBP_dom"/>
</dbReference>
<keyword evidence="3 4" id="KW-0413">Isomerase</keyword>
<protein>
    <recommendedName>
        <fullName evidence="4">FK506-binding protein</fullName>
        <ecNumber evidence="4">5.2.1.8</ecNumber>
    </recommendedName>
</protein>
<feature type="compositionally biased region" description="Acidic residues" evidence="6">
    <location>
        <begin position="166"/>
        <end position="219"/>
    </location>
</feature>
<comment type="caution">
    <text evidence="8">The sequence shown here is derived from an EMBL/GenBank/DDBJ whole genome shotgun (WGS) entry which is preliminary data.</text>
</comment>
<evidence type="ECO:0000259" key="7">
    <source>
        <dbReference type="PROSITE" id="PS50059"/>
    </source>
</evidence>
<organism evidence="8 9">
    <name type="scientific">Exocentrus adspersus</name>
    <dbReference type="NCBI Taxonomy" id="1586481"/>
    <lineage>
        <taxon>Eukaryota</taxon>
        <taxon>Metazoa</taxon>
        <taxon>Ecdysozoa</taxon>
        <taxon>Arthropoda</taxon>
        <taxon>Hexapoda</taxon>
        <taxon>Insecta</taxon>
        <taxon>Pterygota</taxon>
        <taxon>Neoptera</taxon>
        <taxon>Endopterygota</taxon>
        <taxon>Coleoptera</taxon>
        <taxon>Polyphaga</taxon>
        <taxon>Cucujiformia</taxon>
        <taxon>Chrysomeloidea</taxon>
        <taxon>Cerambycidae</taxon>
        <taxon>Lamiinae</taxon>
        <taxon>Acanthocinini</taxon>
        <taxon>Exocentrus</taxon>
    </lineage>
</organism>
<evidence type="ECO:0000313" key="9">
    <source>
        <dbReference type="Proteomes" id="UP001159042"/>
    </source>
</evidence>
<evidence type="ECO:0000256" key="6">
    <source>
        <dbReference type="SAM" id="MobiDB-lite"/>
    </source>
</evidence>
<dbReference type="GO" id="GO:0000785">
    <property type="term" value="C:chromatin"/>
    <property type="evidence" value="ECO:0007669"/>
    <property type="project" value="TreeGrafter"/>
</dbReference>
<evidence type="ECO:0000313" key="8">
    <source>
        <dbReference type="EMBL" id="KAJ8909995.1"/>
    </source>
</evidence>
<accession>A0AAV8V7R5</accession>
<proteinExistence type="inferred from homology"/>
<feature type="domain" description="PPIase FKBP-type" evidence="7">
    <location>
        <begin position="305"/>
        <end position="393"/>
    </location>
</feature>
<dbReference type="Pfam" id="PF00254">
    <property type="entry name" value="FKBP_C"/>
    <property type="match status" value="1"/>
</dbReference>
<feature type="compositionally biased region" description="Acidic residues" evidence="6">
    <location>
        <begin position="97"/>
        <end position="110"/>
    </location>
</feature>
<dbReference type="Gene3D" id="3.10.50.40">
    <property type="match status" value="1"/>
</dbReference>
<dbReference type="PANTHER" id="PTHR43811:SF19">
    <property type="entry name" value="39 KDA FK506-BINDING NUCLEAR PROTEIN"/>
    <property type="match status" value="1"/>
</dbReference>
<dbReference type="GO" id="GO:0003755">
    <property type="term" value="F:peptidyl-prolyl cis-trans isomerase activity"/>
    <property type="evidence" value="ECO:0007669"/>
    <property type="project" value="UniProtKB-KW"/>
</dbReference>
<evidence type="ECO:0000256" key="2">
    <source>
        <dbReference type="ARBA" id="ARBA00023110"/>
    </source>
</evidence>
<dbReference type="PIRSF" id="PIRSF001473">
    <property type="entry name" value="FK506-bp_FPR3"/>
    <property type="match status" value="1"/>
</dbReference>
<evidence type="ECO:0000256" key="5">
    <source>
        <dbReference type="PROSITE-ProRule" id="PRU00277"/>
    </source>
</evidence>
<keyword evidence="2 4" id="KW-0697">Rotamase</keyword>
<dbReference type="Proteomes" id="UP001159042">
    <property type="component" value="Unassembled WGS sequence"/>
</dbReference>
<dbReference type="Pfam" id="PF17800">
    <property type="entry name" value="NPL"/>
    <property type="match status" value="1"/>
</dbReference>
<evidence type="ECO:0000256" key="3">
    <source>
        <dbReference type="ARBA" id="ARBA00023235"/>
    </source>
</evidence>
<dbReference type="EMBL" id="JANEYG010000375">
    <property type="protein sequence ID" value="KAJ8909995.1"/>
    <property type="molecule type" value="Genomic_DNA"/>
</dbReference>
<reference evidence="8 9" key="1">
    <citation type="journal article" date="2023" name="Insect Mol. Biol.">
        <title>Genome sequencing provides insights into the evolution of gene families encoding plant cell wall-degrading enzymes in longhorned beetles.</title>
        <authorList>
            <person name="Shin N.R."/>
            <person name="Okamura Y."/>
            <person name="Kirsch R."/>
            <person name="Pauchet Y."/>
        </authorList>
    </citation>
    <scope>NUCLEOTIDE SEQUENCE [LARGE SCALE GENOMIC DNA]</scope>
    <source>
        <strain evidence="8">EAD_L_NR</strain>
    </source>
</reference>
<gene>
    <name evidence="8" type="ORF">NQ315_008926</name>
</gene>
<evidence type="ECO:0000256" key="1">
    <source>
        <dbReference type="ARBA" id="ARBA00000971"/>
    </source>
</evidence>
<dbReference type="PROSITE" id="PS50059">
    <property type="entry name" value="FKBP_PPIASE"/>
    <property type="match status" value="1"/>
</dbReference>
<dbReference type="InterPro" id="IPR023566">
    <property type="entry name" value="PPIase_Fpr3/Fpr4-like"/>
</dbReference>
<dbReference type="InterPro" id="IPR046357">
    <property type="entry name" value="PPIase_dom_sf"/>
</dbReference>
<feature type="compositionally biased region" description="Basic and acidic residues" evidence="6">
    <location>
        <begin position="122"/>
        <end position="131"/>
    </location>
</feature>
<comment type="similarity">
    <text evidence="4">Belongs to the FKBP-type PPIase family.</text>
</comment>
<keyword evidence="9" id="KW-1185">Reference proteome</keyword>
<dbReference type="GO" id="GO:0005730">
    <property type="term" value="C:nucleolus"/>
    <property type="evidence" value="ECO:0007669"/>
    <property type="project" value="TreeGrafter"/>
</dbReference>
<dbReference type="PANTHER" id="PTHR43811">
    <property type="entry name" value="FKBP-TYPE PEPTIDYL-PROLYL CIS-TRANS ISOMERASE FKPA"/>
    <property type="match status" value="1"/>
</dbReference>
<evidence type="ECO:0000256" key="4">
    <source>
        <dbReference type="PIRNR" id="PIRNR001473"/>
    </source>
</evidence>
<dbReference type="FunFam" id="3.10.50.40:FF:000006">
    <property type="entry name" value="Peptidyl-prolyl cis-trans isomerase"/>
    <property type="match status" value="1"/>
</dbReference>
<comment type="catalytic activity">
    <reaction evidence="1 4 5">
        <text>[protein]-peptidylproline (omega=180) = [protein]-peptidylproline (omega=0)</text>
        <dbReference type="Rhea" id="RHEA:16237"/>
        <dbReference type="Rhea" id="RHEA-COMP:10747"/>
        <dbReference type="Rhea" id="RHEA-COMP:10748"/>
        <dbReference type="ChEBI" id="CHEBI:83833"/>
        <dbReference type="ChEBI" id="CHEBI:83834"/>
        <dbReference type="EC" id="5.2.1.8"/>
    </reaction>
</comment>
<dbReference type="InterPro" id="IPR041232">
    <property type="entry name" value="NPL"/>
</dbReference>
<feature type="compositionally biased region" description="Basic and acidic residues" evidence="6">
    <location>
        <begin position="264"/>
        <end position="279"/>
    </location>
</feature>
<sequence length="393" mass="44171">MFWGLIMEPHRRYTQKVKKSFHISMAALDQSTSSDEPAQVMCGFEGRNYLLCTLKKPNDLQCPLDLNFNAGSEVSFAANGKCHIHLTGYLNDDEELIEEENEEEEGEEEKDQNITKSKRNCRRPEEKEPPKKKSKNGIAVSNQFEEEEEDSDDADYINTLLGKSLEDDDEESSASVEEEENNDEDSDEEEEESEDLQEEEEENDDDASSLSEADSDEEDTTMKLNGLPPTPENSQPSSQKTKKQDSQKKKKKEKQVDQSPQTKNEQKKDIKTPNKENKTPKKKSLQGGVIIEDIREGQGALAKNGKFVNVYYEGRLKQNNKLFDSTTKGAGFSFRLGNGEVIKGWDIGVAGMKIGGKRRITCPPAMAYGQKGSPPAIPPNSTLVFEVELRKIN</sequence>
<dbReference type="Gene3D" id="2.60.120.340">
    <property type="entry name" value="Nucleoplasmin core domain"/>
    <property type="match status" value="1"/>
</dbReference>
<feature type="region of interest" description="Disordered" evidence="6">
    <location>
        <begin position="97"/>
        <end position="285"/>
    </location>
</feature>
<dbReference type="SUPFAM" id="SSF54534">
    <property type="entry name" value="FKBP-like"/>
    <property type="match status" value="1"/>
</dbReference>
<dbReference type="EC" id="5.2.1.8" evidence="4"/>
<feature type="compositionally biased region" description="Acidic residues" evidence="6">
    <location>
        <begin position="144"/>
        <end position="155"/>
    </location>
</feature>